<evidence type="ECO:0000256" key="6">
    <source>
        <dbReference type="ARBA" id="ARBA00040062"/>
    </source>
</evidence>
<dbReference type="PANTHER" id="PTHR43240">
    <property type="entry name" value="1,4-DIHYDROXY-2-NAPHTHOYL-COA THIOESTERASE 1"/>
    <property type="match status" value="1"/>
</dbReference>
<dbReference type="Gene3D" id="3.10.129.10">
    <property type="entry name" value="Hotdog Thioesterase"/>
    <property type="match status" value="1"/>
</dbReference>
<evidence type="ECO:0000313" key="9">
    <source>
        <dbReference type="EMBL" id="MDZ7279877.1"/>
    </source>
</evidence>
<comment type="similarity">
    <text evidence="4">Belongs to the YigI thioesterase family.</text>
</comment>
<evidence type="ECO:0000313" key="10">
    <source>
        <dbReference type="Proteomes" id="UP001288620"/>
    </source>
</evidence>
<comment type="catalytic activity">
    <reaction evidence="3">
        <text>a long-chain fatty acyl-CoA + H2O = a long-chain fatty acid + CoA + H(+)</text>
        <dbReference type="Rhea" id="RHEA:67680"/>
        <dbReference type="ChEBI" id="CHEBI:15377"/>
        <dbReference type="ChEBI" id="CHEBI:15378"/>
        <dbReference type="ChEBI" id="CHEBI:57287"/>
        <dbReference type="ChEBI" id="CHEBI:57560"/>
        <dbReference type="ChEBI" id="CHEBI:83139"/>
    </reaction>
</comment>
<dbReference type="InterPro" id="IPR006683">
    <property type="entry name" value="Thioestr_dom"/>
</dbReference>
<organism evidence="9 10">
    <name type="scientific">Pantoea eucrina</name>
    <dbReference type="NCBI Taxonomy" id="472693"/>
    <lineage>
        <taxon>Bacteria</taxon>
        <taxon>Pseudomonadati</taxon>
        <taxon>Pseudomonadota</taxon>
        <taxon>Gammaproteobacteria</taxon>
        <taxon>Enterobacterales</taxon>
        <taxon>Erwiniaceae</taxon>
        <taxon>Pantoea</taxon>
    </lineage>
</organism>
<evidence type="ECO:0000256" key="1">
    <source>
        <dbReference type="ARBA" id="ARBA00022801"/>
    </source>
</evidence>
<comment type="catalytic activity">
    <reaction evidence="7">
        <text>a medium-chain fatty acyl-CoA + H2O = a medium-chain fatty acid + CoA + H(+)</text>
        <dbReference type="Rhea" id="RHEA:68184"/>
        <dbReference type="ChEBI" id="CHEBI:15377"/>
        <dbReference type="ChEBI" id="CHEBI:15378"/>
        <dbReference type="ChEBI" id="CHEBI:57287"/>
        <dbReference type="ChEBI" id="CHEBI:59558"/>
        <dbReference type="ChEBI" id="CHEBI:90546"/>
    </reaction>
</comment>
<comment type="catalytic activity">
    <reaction evidence="2">
        <text>a fatty acyl-CoA + H2O = a fatty acid + CoA + H(+)</text>
        <dbReference type="Rhea" id="RHEA:16781"/>
        <dbReference type="ChEBI" id="CHEBI:15377"/>
        <dbReference type="ChEBI" id="CHEBI:15378"/>
        <dbReference type="ChEBI" id="CHEBI:28868"/>
        <dbReference type="ChEBI" id="CHEBI:57287"/>
        <dbReference type="ChEBI" id="CHEBI:77636"/>
        <dbReference type="EC" id="3.1.2.20"/>
    </reaction>
</comment>
<evidence type="ECO:0000259" key="8">
    <source>
        <dbReference type="Pfam" id="PF03061"/>
    </source>
</evidence>
<dbReference type="InterPro" id="IPR003736">
    <property type="entry name" value="PAAI_dom"/>
</dbReference>
<feature type="domain" description="Thioesterase" evidence="8">
    <location>
        <begin position="58"/>
        <end position="145"/>
    </location>
</feature>
<sequence length="156" mass="17008">MSSPLLTPQEARRLIGEIFVYHMPFNQALGLELERLEANYAELGFANKTMLVGNAAQQILHGGVIASVLDVAAGLVCVSHALSRDAEISEEVLRQRLARMGTIDMRVDYLRPGRGERFVASSTLLRAGNKVAVARVELHNQQGDYIATATATYLIG</sequence>
<evidence type="ECO:0000256" key="3">
    <source>
        <dbReference type="ARBA" id="ARBA00036002"/>
    </source>
</evidence>
<gene>
    <name evidence="9" type="ORF">N4G40_16600</name>
</gene>
<dbReference type="Pfam" id="PF03061">
    <property type="entry name" value="4HBT"/>
    <property type="match status" value="1"/>
</dbReference>
<dbReference type="EMBL" id="JAOBTT010000001">
    <property type="protein sequence ID" value="MDZ7279877.1"/>
    <property type="molecule type" value="Genomic_DNA"/>
</dbReference>
<dbReference type="NCBIfam" id="TIGR00369">
    <property type="entry name" value="unchar_dom_1"/>
    <property type="match status" value="1"/>
</dbReference>
<dbReference type="SUPFAM" id="SSF54637">
    <property type="entry name" value="Thioesterase/thiol ester dehydrase-isomerase"/>
    <property type="match status" value="1"/>
</dbReference>
<dbReference type="EC" id="3.1.2.20" evidence="5"/>
<evidence type="ECO:0000256" key="5">
    <source>
        <dbReference type="ARBA" id="ARBA00038894"/>
    </source>
</evidence>
<dbReference type="Proteomes" id="UP001288620">
    <property type="component" value="Unassembled WGS sequence"/>
</dbReference>
<proteinExistence type="inferred from homology"/>
<comment type="caution">
    <text evidence="9">The sequence shown here is derived from an EMBL/GenBank/DDBJ whole genome shotgun (WGS) entry which is preliminary data.</text>
</comment>
<keyword evidence="10" id="KW-1185">Reference proteome</keyword>
<dbReference type="PANTHER" id="PTHR43240:SF20">
    <property type="entry name" value="MEDIUM_LONG-CHAIN ACYL-COA THIOESTERASE YIGI"/>
    <property type="match status" value="1"/>
</dbReference>
<protein>
    <recommendedName>
        <fullName evidence="6">Medium/long-chain acyl-CoA thioesterase YigI</fullName>
        <ecNumber evidence="5">3.1.2.20</ecNumber>
    </recommendedName>
</protein>
<accession>A0ABU5LIX6</accession>
<dbReference type="InterPro" id="IPR029069">
    <property type="entry name" value="HotDog_dom_sf"/>
</dbReference>
<dbReference type="CDD" id="cd03443">
    <property type="entry name" value="PaaI_thioesterase"/>
    <property type="match status" value="1"/>
</dbReference>
<dbReference type="RefSeq" id="WP_322543655.1">
    <property type="nucleotide sequence ID" value="NZ_JAOBTT010000001.1"/>
</dbReference>
<name>A0ABU5LIX6_9GAMM</name>
<dbReference type="NCBIfam" id="NF008675">
    <property type="entry name" value="PRK11688.1"/>
    <property type="match status" value="1"/>
</dbReference>
<evidence type="ECO:0000256" key="2">
    <source>
        <dbReference type="ARBA" id="ARBA00035880"/>
    </source>
</evidence>
<evidence type="ECO:0000256" key="4">
    <source>
        <dbReference type="ARBA" id="ARBA00038381"/>
    </source>
</evidence>
<keyword evidence="1" id="KW-0378">Hydrolase</keyword>
<evidence type="ECO:0000256" key="7">
    <source>
        <dbReference type="ARBA" id="ARBA00048062"/>
    </source>
</evidence>
<reference evidence="10" key="1">
    <citation type="submission" date="2023-07" db="EMBL/GenBank/DDBJ databases">
        <title>Structural and functional analysis of rice phyllospheric bacteria for their antimicrobial properties and defense elicitation against blast disease.</title>
        <authorList>
            <person name="Sahu K.P."/>
            <person name="Asharani P."/>
            <person name="Kumar M."/>
            <person name="Reddy B."/>
            <person name="Kumar A."/>
        </authorList>
    </citation>
    <scope>NUCLEOTIDE SEQUENCE [LARGE SCALE GENOMIC DNA]</scope>
    <source>
        <strain evidence="10">OsEp_Plm_30P10</strain>
    </source>
</reference>